<dbReference type="KEGG" id="dtu:Dtur_1339"/>
<reference evidence="2" key="1">
    <citation type="journal article" date="2016" name="Front. Microbiol.">
        <title>The complete genome sequence of hyperthermophile Dictyoglomus turgidum DSM 6724 reveals a specialized carbohydrate fermentor.</title>
        <authorList>
            <person name="Brumm P.J."/>
            <person name="Gowda K."/>
            <person name="Robb F.T."/>
            <person name="Mead D.A."/>
        </authorList>
    </citation>
    <scope>NUCLEOTIDE SEQUENCE [LARGE SCALE GENOMIC DNA]</scope>
    <source>
        <strain evidence="2">DSM 6724 / Z-1310</strain>
    </source>
</reference>
<protein>
    <recommendedName>
        <fullName evidence="3">Alanine-tRNA synthetase second additional domain-containing protein</fullName>
    </recommendedName>
</protein>
<proteinExistence type="predicted"/>
<accession>B8E0G8</accession>
<dbReference type="InParanoid" id="B8E0G8"/>
<dbReference type="OrthoDB" id="9789120at2"/>
<evidence type="ECO:0000313" key="2">
    <source>
        <dbReference type="Proteomes" id="UP000007719"/>
    </source>
</evidence>
<dbReference type="RefSeq" id="WP_012583694.1">
    <property type="nucleotide sequence ID" value="NC_011661.1"/>
</dbReference>
<name>B8E0G8_DICTD</name>
<dbReference type="STRING" id="515635.Dtur_1339"/>
<dbReference type="EnsemblBacteria" id="ACK42613">
    <property type="protein sequence ID" value="ACK42613"/>
    <property type="gene ID" value="Dtur_1339"/>
</dbReference>
<evidence type="ECO:0000313" key="1">
    <source>
        <dbReference type="EMBL" id="ACK42613.1"/>
    </source>
</evidence>
<dbReference type="eggNOG" id="COG0444">
    <property type="taxonomic scope" value="Bacteria"/>
</dbReference>
<evidence type="ECO:0008006" key="3">
    <source>
        <dbReference type="Google" id="ProtNLM"/>
    </source>
</evidence>
<dbReference type="EMBL" id="CP001251">
    <property type="protein sequence ID" value="ACK42613.1"/>
    <property type="molecule type" value="Genomic_DNA"/>
</dbReference>
<dbReference type="SUPFAM" id="SSF52540">
    <property type="entry name" value="P-loop containing nucleoside triphosphate hydrolases"/>
    <property type="match status" value="1"/>
</dbReference>
<dbReference type="Proteomes" id="UP000007719">
    <property type="component" value="Chromosome"/>
</dbReference>
<dbReference type="InterPro" id="IPR027417">
    <property type="entry name" value="P-loop_NTPase"/>
</dbReference>
<keyword evidence="2" id="KW-1185">Reference proteome</keyword>
<dbReference type="AlphaFoldDB" id="B8E0G8"/>
<sequence>MIHPKVLLREAIYYAPRGEARLQLLGSIIAQNFLSHEDKLIGLIGDSGSGKSLLIRGMFPGLNLTNDDEGVYRRPLPLIEDYERGRFYEYIYHLDVRFELAFYPIYLIAEAILKALEEDRKIVCEHFELIYSYIKRNADLLIGVGEEVIVARPNIFGPLPEEIVAIVFPSLSYRLQAHTAEDLTGMILEDHGYLRYIEGHSDVKHGFVIRLKEKLQVDISDLEREVKNYIEKGVEVSYLDRQHIKIGERIIPCTGPRLHVKNTRDIKEFYLYPDFIFDKEEEDYLLVGFVDKLEYDKIVNKLKERGR</sequence>
<organism evidence="1 2">
    <name type="scientific">Dictyoglomus turgidum (strain DSM 6724 / Z-1310)</name>
    <dbReference type="NCBI Taxonomy" id="515635"/>
    <lineage>
        <taxon>Bacteria</taxon>
        <taxon>Pseudomonadati</taxon>
        <taxon>Dictyoglomota</taxon>
        <taxon>Dictyoglomia</taxon>
        <taxon>Dictyoglomales</taxon>
        <taxon>Dictyoglomaceae</taxon>
        <taxon>Dictyoglomus</taxon>
    </lineage>
</organism>
<gene>
    <name evidence="1" type="ordered locus">Dtur_1339</name>
</gene>
<dbReference type="HOGENOM" id="CLU_911225_0_0_0"/>